<dbReference type="GO" id="GO:0046982">
    <property type="term" value="F:protein heterodimerization activity"/>
    <property type="evidence" value="ECO:0007669"/>
    <property type="project" value="InterPro"/>
</dbReference>
<feature type="region of interest" description="Disordered" evidence="8">
    <location>
        <begin position="126"/>
        <end position="193"/>
    </location>
</feature>
<dbReference type="GO" id="GO:0002039">
    <property type="term" value="F:p53 binding"/>
    <property type="evidence" value="ECO:0007669"/>
    <property type="project" value="TreeGrafter"/>
</dbReference>
<dbReference type="AlphaFoldDB" id="A0AAV4NQT1"/>
<dbReference type="Gene3D" id="3.30.40.10">
    <property type="entry name" value="Zinc/RING finger domain, C3HC4 (zinc finger)"/>
    <property type="match status" value="1"/>
</dbReference>
<keyword evidence="12" id="KW-1185">Reference proteome</keyword>
<feature type="domain" description="Bromodomain associated" evidence="10">
    <location>
        <begin position="4"/>
        <end position="80"/>
    </location>
</feature>
<feature type="region of interest" description="Disordered" evidence="8">
    <location>
        <begin position="383"/>
        <end position="454"/>
    </location>
</feature>
<evidence type="ECO:0000256" key="3">
    <source>
        <dbReference type="ARBA" id="ARBA00022771"/>
    </source>
</evidence>
<feature type="compositionally biased region" description="Basic and acidic residues" evidence="8">
    <location>
        <begin position="387"/>
        <end position="397"/>
    </location>
</feature>
<feature type="domain" description="Zinc finger PHD-type" evidence="9">
    <location>
        <begin position="970"/>
        <end position="1016"/>
    </location>
</feature>
<feature type="compositionally biased region" description="Pro residues" evidence="8">
    <location>
        <begin position="869"/>
        <end position="909"/>
    </location>
</feature>
<evidence type="ECO:0000256" key="5">
    <source>
        <dbReference type="ARBA" id="ARBA00023015"/>
    </source>
</evidence>
<dbReference type="CDD" id="cd22916">
    <property type="entry name" value="HFD_TAF3"/>
    <property type="match status" value="1"/>
</dbReference>
<feature type="compositionally biased region" description="Basic residues" evidence="8">
    <location>
        <begin position="562"/>
        <end position="571"/>
    </location>
</feature>
<keyword evidence="5" id="KW-0805">Transcription regulation</keyword>
<feature type="compositionally biased region" description="Basic and acidic residues" evidence="8">
    <location>
        <begin position="411"/>
        <end position="430"/>
    </location>
</feature>
<dbReference type="GO" id="GO:0008270">
    <property type="term" value="F:zinc ion binding"/>
    <property type="evidence" value="ECO:0007669"/>
    <property type="project" value="UniProtKB-KW"/>
</dbReference>
<feature type="region of interest" description="Disordered" evidence="8">
    <location>
        <begin position="521"/>
        <end position="947"/>
    </location>
</feature>
<dbReference type="SMART" id="SM00576">
    <property type="entry name" value="BTP"/>
    <property type="match status" value="1"/>
</dbReference>
<feature type="compositionally biased region" description="Acidic residues" evidence="8">
    <location>
        <begin position="432"/>
        <end position="445"/>
    </location>
</feature>
<dbReference type="SMART" id="SM00249">
    <property type="entry name" value="PHD"/>
    <property type="match status" value="1"/>
</dbReference>
<dbReference type="InterPro" id="IPR001965">
    <property type="entry name" value="Znf_PHD"/>
</dbReference>
<evidence type="ECO:0000256" key="1">
    <source>
        <dbReference type="ARBA" id="ARBA00004123"/>
    </source>
</evidence>
<dbReference type="Pfam" id="PF00628">
    <property type="entry name" value="PHD"/>
    <property type="match status" value="1"/>
</dbReference>
<feature type="compositionally biased region" description="Basic and acidic residues" evidence="8">
    <location>
        <begin position="272"/>
        <end position="289"/>
    </location>
</feature>
<feature type="compositionally biased region" description="Polar residues" evidence="8">
    <location>
        <begin position="142"/>
        <end position="153"/>
    </location>
</feature>
<keyword evidence="4" id="KW-0862">Zinc</keyword>
<feature type="compositionally biased region" description="Basic and acidic residues" evidence="8">
    <location>
        <begin position="241"/>
        <end position="264"/>
    </location>
</feature>
<dbReference type="PANTHER" id="PTHR46452:SF1">
    <property type="entry name" value="TRANSCRIPTION INITIATION FACTOR TFIID SUBUNIT 3"/>
    <property type="match status" value="1"/>
</dbReference>
<feature type="compositionally biased region" description="Pro residues" evidence="8">
    <location>
        <begin position="401"/>
        <end position="410"/>
    </location>
</feature>
<keyword evidence="6" id="KW-0804">Transcription</keyword>
<feature type="compositionally biased region" description="Basic and acidic residues" evidence="8">
    <location>
        <begin position="742"/>
        <end position="751"/>
    </location>
</feature>
<feature type="compositionally biased region" description="Basic and acidic residues" evidence="8">
    <location>
        <begin position="548"/>
        <end position="561"/>
    </location>
</feature>
<feature type="region of interest" description="Disordered" evidence="8">
    <location>
        <begin position="223"/>
        <end position="371"/>
    </location>
</feature>
<feature type="compositionally biased region" description="Basic and acidic residues" evidence="8">
    <location>
        <begin position="760"/>
        <end position="797"/>
    </location>
</feature>
<evidence type="ECO:0000313" key="12">
    <source>
        <dbReference type="Proteomes" id="UP001054837"/>
    </source>
</evidence>
<accession>A0AAV4NQT1</accession>
<feature type="compositionally biased region" description="Basic and acidic residues" evidence="8">
    <location>
        <begin position="597"/>
        <end position="611"/>
    </location>
</feature>
<keyword evidence="2" id="KW-0479">Metal-binding</keyword>
<protein>
    <submittedName>
        <fullName evidence="11">Transcription initiation factor TFIID subunit 3</fullName>
    </submittedName>
</protein>
<feature type="compositionally biased region" description="Basic residues" evidence="8">
    <location>
        <begin position="798"/>
        <end position="809"/>
    </location>
</feature>
<dbReference type="CDD" id="cd15522">
    <property type="entry name" value="PHD_TAF3"/>
    <property type="match status" value="1"/>
</dbReference>
<feature type="compositionally biased region" description="Low complexity" evidence="8">
    <location>
        <begin position="656"/>
        <end position="668"/>
    </location>
</feature>
<dbReference type="GO" id="GO:0045944">
    <property type="term" value="P:positive regulation of transcription by RNA polymerase II"/>
    <property type="evidence" value="ECO:0007669"/>
    <property type="project" value="TreeGrafter"/>
</dbReference>
<dbReference type="InterPro" id="IPR011011">
    <property type="entry name" value="Znf_FYVE_PHD"/>
</dbReference>
<proteinExistence type="predicted"/>
<keyword evidence="3" id="KW-0863">Zinc-finger</keyword>
<dbReference type="EMBL" id="BPLQ01001908">
    <property type="protein sequence ID" value="GIX86670.1"/>
    <property type="molecule type" value="Genomic_DNA"/>
</dbReference>
<comment type="subcellular location">
    <subcellularLocation>
        <location evidence="1">Nucleus</location>
    </subcellularLocation>
</comment>
<feature type="compositionally biased region" description="Low complexity" evidence="8">
    <location>
        <begin position="847"/>
        <end position="858"/>
    </location>
</feature>
<evidence type="ECO:0000256" key="4">
    <source>
        <dbReference type="ARBA" id="ARBA00022833"/>
    </source>
</evidence>
<feature type="compositionally biased region" description="Basic and acidic residues" evidence="8">
    <location>
        <begin position="810"/>
        <end position="822"/>
    </location>
</feature>
<feature type="compositionally biased region" description="Basic and acidic residues" evidence="8">
    <location>
        <begin position="167"/>
        <end position="193"/>
    </location>
</feature>
<evidence type="ECO:0000256" key="8">
    <source>
        <dbReference type="SAM" id="MobiDB-lite"/>
    </source>
</evidence>
<keyword evidence="7" id="KW-0539">Nucleus</keyword>
<evidence type="ECO:0000259" key="10">
    <source>
        <dbReference type="SMART" id="SM00576"/>
    </source>
</evidence>
<dbReference type="Pfam" id="PF07524">
    <property type="entry name" value="Bromo_TP"/>
    <property type="match status" value="1"/>
</dbReference>
<evidence type="ECO:0000256" key="7">
    <source>
        <dbReference type="ARBA" id="ARBA00023242"/>
    </source>
</evidence>
<evidence type="ECO:0000259" key="9">
    <source>
        <dbReference type="SMART" id="SM00249"/>
    </source>
</evidence>
<dbReference type="Gene3D" id="1.10.20.10">
    <property type="entry name" value="Histone, subunit A"/>
    <property type="match status" value="1"/>
</dbReference>
<feature type="compositionally biased region" description="Low complexity" evidence="8">
    <location>
        <begin position="613"/>
        <end position="627"/>
    </location>
</feature>
<feature type="compositionally biased region" description="Basic and acidic residues" evidence="8">
    <location>
        <begin position="296"/>
        <end position="345"/>
    </location>
</feature>
<evidence type="ECO:0000256" key="6">
    <source>
        <dbReference type="ARBA" id="ARBA00023163"/>
    </source>
</evidence>
<feature type="compositionally biased region" description="Basic residues" evidence="8">
    <location>
        <begin position="932"/>
        <end position="942"/>
    </location>
</feature>
<dbReference type="InterPro" id="IPR013083">
    <property type="entry name" value="Znf_RING/FYVE/PHD"/>
</dbReference>
<dbReference type="GO" id="GO:0005669">
    <property type="term" value="C:transcription factor TFIID complex"/>
    <property type="evidence" value="ECO:0007669"/>
    <property type="project" value="TreeGrafter"/>
</dbReference>
<feature type="compositionally biased region" description="Polar residues" evidence="8">
    <location>
        <begin position="686"/>
        <end position="699"/>
    </location>
</feature>
<dbReference type="SUPFAM" id="SSF57903">
    <property type="entry name" value="FYVE/PHD zinc finger"/>
    <property type="match status" value="1"/>
</dbReference>
<comment type="caution">
    <text evidence="11">The sequence shown here is derived from an EMBL/GenBank/DDBJ whole genome shotgun (WGS) entry which is preliminary data.</text>
</comment>
<organism evidence="11 12">
    <name type="scientific">Caerostris darwini</name>
    <dbReference type="NCBI Taxonomy" id="1538125"/>
    <lineage>
        <taxon>Eukaryota</taxon>
        <taxon>Metazoa</taxon>
        <taxon>Ecdysozoa</taxon>
        <taxon>Arthropoda</taxon>
        <taxon>Chelicerata</taxon>
        <taxon>Arachnida</taxon>
        <taxon>Araneae</taxon>
        <taxon>Araneomorphae</taxon>
        <taxon>Entelegynae</taxon>
        <taxon>Araneoidea</taxon>
        <taxon>Araneidae</taxon>
        <taxon>Caerostris</taxon>
    </lineage>
</organism>
<feature type="compositionally biased region" description="Basic residues" evidence="8">
    <location>
        <begin position="346"/>
        <end position="355"/>
    </location>
</feature>
<dbReference type="InterPro" id="IPR006565">
    <property type="entry name" value="BTP"/>
</dbReference>
<feature type="compositionally biased region" description="Polar residues" evidence="8">
    <location>
        <begin position="719"/>
        <end position="728"/>
    </location>
</feature>
<dbReference type="Proteomes" id="UP001054837">
    <property type="component" value="Unassembled WGS sequence"/>
</dbReference>
<name>A0AAV4NQT1_9ARAC</name>
<feature type="compositionally biased region" description="Low complexity" evidence="8">
    <location>
        <begin position="356"/>
        <end position="371"/>
    </location>
</feature>
<reference evidence="11 12" key="1">
    <citation type="submission" date="2021-06" db="EMBL/GenBank/DDBJ databases">
        <title>Caerostris darwini draft genome.</title>
        <authorList>
            <person name="Kono N."/>
            <person name="Arakawa K."/>
        </authorList>
    </citation>
    <scope>NUCLEOTIDE SEQUENCE [LARGE SCALE GENOMIC DNA]</scope>
</reference>
<gene>
    <name evidence="11" type="primary">TAF3</name>
    <name evidence="11" type="ORF">CDAR_260551</name>
</gene>
<dbReference type="InterPro" id="IPR019787">
    <property type="entry name" value="Znf_PHD-finger"/>
</dbReference>
<sequence length="1021" mass="113013">MAECEPAKKALRIVVAQICQNIGWHAVQGSPLEILVDVLQRYLTEIAKTAKSYSIQYNRTQPNLDDLGLTFKEFGVNLQDLEEYINNVEPVTPPYKIAEFPVKNPPKLNIPNPECRELQTRPEHIPSHLPLMYPDLEGDEILNSSGDNAQRNSLEAGASGDSPSHIDSPKHGTKRNDWPAESKKGRSSEEEGCRAMKEVSSVFLTPTGFISPVHEGKVAESSLPCLVDSPPPTPENPTHSGKKDVKLKDSKKDKSKSKKEGNKKDVKKIKSSKKEKENKENAVGKHEKLVTTSSSSKKEHSTSHKTAKVDKSVKSDEPIRQKSKSDKMKLKSQKDEIRKIKESFKHSKMKAKLKHSGGSSSSSHIKSSKLSCSKKLKAAKLAKSLKHLKDARNKSVEPEPDLPSPSPVPELPKEIPVEEKPPVEIPKVMETEIIDEPVEEEELDFNQESPESRLVIDDSLETQARQERESRLEVIDECIEAVIRRGEEESEIGNKAMDDTINSVVRGPVTKKLDKKDIYEFNDTSDSSSLSSCDMPPHFPISVKKEKKTVDMNKKPSESPKRSKKDNKKKGNKDSKAKSPTPYSTPPRSQKSSFMLKVDDRTPSPILRDDLLSSDGSTPGSSPRSSTFFDHSPPSHIHAPPLLSQIPSLPSPLVPPSSTFTSSPFAPIRPCHTNPHFPTPPLFVTPNKSESGTSFQNMPLNLAKSGPSSQKSSPEKTESTTAHSTVKSENSDLIKKAANIMDKAKAKEHKKERFKRKWKKDSEKTKKKEDKEESRDKEKPKAKEKPKIKKEEKIVKTEKKKTKPEKKKAKLEEKVKEDKDSTVPKMTLKFSGATGSAKICVKPNTKTSTSLSSSPSPSHDSEDEHMRTPSPPVRIPTPSPPRAPTPPPPPPPRIPTPPPPSPPPPPPPVVKETKMDFPLPGPPPPISTTKTQHSRGRGRGKKAATAPAARTVITETVGTIIDECGNKIWICPACSRADDGSPMIGCDECDDWYHWICVGIVVPQRRRKLVLCALSYETSRS</sequence>
<feature type="compositionally biased region" description="Low complexity" evidence="8">
    <location>
        <begin position="639"/>
        <end position="648"/>
    </location>
</feature>
<evidence type="ECO:0000256" key="2">
    <source>
        <dbReference type="ARBA" id="ARBA00022723"/>
    </source>
</evidence>
<dbReference type="PANTHER" id="PTHR46452">
    <property type="entry name" value="TRANSCRIPTION INITIATION FACTOR TFIID SUBUNIT 3"/>
    <property type="match status" value="1"/>
</dbReference>
<dbReference type="InterPro" id="IPR009072">
    <property type="entry name" value="Histone-fold"/>
</dbReference>
<evidence type="ECO:0000313" key="11">
    <source>
        <dbReference type="EMBL" id="GIX86670.1"/>
    </source>
</evidence>